<dbReference type="Proteomes" id="UP000235392">
    <property type="component" value="Unassembled WGS sequence"/>
</dbReference>
<dbReference type="AlphaFoldDB" id="A0A2N5TVI4"/>
<proteinExistence type="predicted"/>
<evidence type="ECO:0000313" key="1">
    <source>
        <dbReference type="EMBL" id="PLW29489.1"/>
    </source>
</evidence>
<reference evidence="1 2" key="1">
    <citation type="submission" date="2017-11" db="EMBL/GenBank/DDBJ databases">
        <title>De novo assembly and phasing of dikaryotic genomes from two isolates of Puccinia coronata f. sp. avenae, the causal agent of oat crown rust.</title>
        <authorList>
            <person name="Miller M.E."/>
            <person name="Zhang Y."/>
            <person name="Omidvar V."/>
            <person name="Sperschneider J."/>
            <person name="Schwessinger B."/>
            <person name="Raley C."/>
            <person name="Palmer J.M."/>
            <person name="Garnica D."/>
            <person name="Upadhyaya N."/>
            <person name="Rathjen J."/>
            <person name="Taylor J.M."/>
            <person name="Park R.F."/>
            <person name="Dodds P.N."/>
            <person name="Hirsch C.D."/>
            <person name="Kianian S.F."/>
            <person name="Figueroa M."/>
        </authorList>
    </citation>
    <scope>NUCLEOTIDE SEQUENCE [LARGE SCALE GENOMIC DNA]</scope>
    <source>
        <strain evidence="1">12SD80</strain>
    </source>
</reference>
<organism evidence="1 2">
    <name type="scientific">Puccinia coronata f. sp. avenae</name>
    <dbReference type="NCBI Taxonomy" id="200324"/>
    <lineage>
        <taxon>Eukaryota</taxon>
        <taxon>Fungi</taxon>
        <taxon>Dikarya</taxon>
        <taxon>Basidiomycota</taxon>
        <taxon>Pucciniomycotina</taxon>
        <taxon>Pucciniomycetes</taxon>
        <taxon>Pucciniales</taxon>
        <taxon>Pucciniaceae</taxon>
        <taxon>Puccinia</taxon>
    </lineage>
</organism>
<comment type="caution">
    <text evidence="1">The sequence shown here is derived from an EMBL/GenBank/DDBJ whole genome shotgun (WGS) entry which is preliminary data.</text>
</comment>
<gene>
    <name evidence="1" type="ORF">PCASD_24061</name>
</gene>
<evidence type="ECO:0000313" key="2">
    <source>
        <dbReference type="Proteomes" id="UP000235392"/>
    </source>
</evidence>
<name>A0A2N5TVI4_9BASI</name>
<accession>A0A2N5TVI4</accession>
<dbReference type="EMBL" id="PGCI01000329">
    <property type="protein sequence ID" value="PLW29489.1"/>
    <property type="molecule type" value="Genomic_DNA"/>
</dbReference>
<protein>
    <submittedName>
        <fullName evidence="1">Uncharacterized protein</fullName>
    </submittedName>
</protein>
<sequence length="115" mass="12667">MVHPNHTGSDGRHAKIIHPNTRVAGLVFSLTKAQLERPIHVGCESLLIILVRNNNCVEVKPGNAGQPSSSPSVEEISCLSTRDTVVFKHRSADLQDTNVAQRSFRFLRPRMSNTA</sequence>